<protein>
    <submittedName>
        <fullName evidence="5">AraC family transcriptional regulator</fullName>
    </submittedName>
</protein>
<evidence type="ECO:0000313" key="5">
    <source>
        <dbReference type="EMBL" id="OZY39634.1"/>
    </source>
</evidence>
<proteinExistence type="predicted"/>
<dbReference type="Gene3D" id="1.10.10.60">
    <property type="entry name" value="Homeodomain-like"/>
    <property type="match status" value="1"/>
</dbReference>
<dbReference type="GO" id="GO:0003700">
    <property type="term" value="F:DNA-binding transcription factor activity"/>
    <property type="evidence" value="ECO:0007669"/>
    <property type="project" value="InterPro"/>
</dbReference>
<organism evidence="5 6">
    <name type="scientific">Pseudomonas fragi</name>
    <dbReference type="NCBI Taxonomy" id="296"/>
    <lineage>
        <taxon>Bacteria</taxon>
        <taxon>Pseudomonadati</taxon>
        <taxon>Pseudomonadota</taxon>
        <taxon>Gammaproteobacteria</taxon>
        <taxon>Pseudomonadales</taxon>
        <taxon>Pseudomonadaceae</taxon>
        <taxon>Pseudomonas</taxon>
    </lineage>
</organism>
<keyword evidence="3" id="KW-0804">Transcription</keyword>
<dbReference type="Proteomes" id="UP000216113">
    <property type="component" value="Unassembled WGS sequence"/>
</dbReference>
<dbReference type="Pfam" id="PF12625">
    <property type="entry name" value="Arabinose_bd"/>
    <property type="match status" value="1"/>
</dbReference>
<dbReference type="PANTHER" id="PTHR47894:SF1">
    <property type="entry name" value="HTH-TYPE TRANSCRIPTIONAL REGULATOR VQSM"/>
    <property type="match status" value="1"/>
</dbReference>
<reference evidence="5 6" key="1">
    <citation type="submission" date="2017-08" db="EMBL/GenBank/DDBJ databases">
        <title>Genomic and metabolic characterisation of spoilage-associated Pseudomonas species.</title>
        <authorList>
            <person name="Stanborough T."/>
            <person name="Fegan N."/>
            <person name="Powell S.M."/>
            <person name="Singh T."/>
            <person name="Tamplin M.L."/>
            <person name="Chandry P.S."/>
        </authorList>
    </citation>
    <scope>NUCLEOTIDE SEQUENCE [LARGE SCALE GENOMIC DNA]</scope>
    <source>
        <strain evidence="5 6">F1820</strain>
    </source>
</reference>
<accession>A0A266LNN6</accession>
<dbReference type="GO" id="GO:0000976">
    <property type="term" value="F:transcription cis-regulatory region binding"/>
    <property type="evidence" value="ECO:0007669"/>
    <property type="project" value="TreeGrafter"/>
</dbReference>
<dbReference type="InterPro" id="IPR009057">
    <property type="entry name" value="Homeodomain-like_sf"/>
</dbReference>
<dbReference type="AlphaFoldDB" id="A0A266LNN6"/>
<dbReference type="EMBL" id="NQKL01000025">
    <property type="protein sequence ID" value="OZY39634.1"/>
    <property type="molecule type" value="Genomic_DNA"/>
</dbReference>
<evidence type="ECO:0000313" key="6">
    <source>
        <dbReference type="Proteomes" id="UP000216113"/>
    </source>
</evidence>
<feature type="domain" description="HTH araC/xylS-type" evidence="4">
    <location>
        <begin position="244"/>
        <end position="341"/>
    </location>
</feature>
<dbReference type="Pfam" id="PF12833">
    <property type="entry name" value="HTH_18"/>
    <property type="match status" value="1"/>
</dbReference>
<comment type="caution">
    <text evidence="5">The sequence shown here is derived from an EMBL/GenBank/DDBJ whole genome shotgun (WGS) entry which is preliminary data.</text>
</comment>
<gene>
    <name evidence="5" type="ORF">CJF43_22140</name>
</gene>
<evidence type="ECO:0000256" key="1">
    <source>
        <dbReference type="ARBA" id="ARBA00023015"/>
    </source>
</evidence>
<dbReference type="RefSeq" id="WP_095030988.1">
    <property type="nucleotide sequence ID" value="NZ_NQKL01000025.1"/>
</dbReference>
<dbReference type="PANTHER" id="PTHR47894">
    <property type="entry name" value="HTH-TYPE TRANSCRIPTIONAL REGULATOR GADX"/>
    <property type="match status" value="1"/>
</dbReference>
<evidence type="ECO:0000256" key="3">
    <source>
        <dbReference type="ARBA" id="ARBA00023163"/>
    </source>
</evidence>
<sequence length="344" mass="39483">MSLDSRWYEADSRFIAGHYQPATLIDLALSRDIDSHRLLRGTGLFYDDIVAGHTRLSPQQCFALIANAQRLLEADDSSFLFGQRLWPGHYGPASHALQQAQNLQQALETLIHHRALLSPLLTPRLLLDDKYAYVYWLDSCGAGEQLRFVQEASMTALKAMSQWLSGERLPWECSFSHPQPRYVEQYWVHLGENTQFGCQLDMMRLPREYLTRPWPNASAIARQVAYQQAQEQLQGLGFSASLLDRLYVYLRNNARQAPSLEQAAQHFSVSQATLKRKLNKHGTHFQAQQDQARKHMALYLYQIKGLSNEAVAEYLNFSDPANFRRALKRWTGCTPNLIRQFLAL</sequence>
<dbReference type="GO" id="GO:0005829">
    <property type="term" value="C:cytosol"/>
    <property type="evidence" value="ECO:0007669"/>
    <property type="project" value="TreeGrafter"/>
</dbReference>
<name>A0A266LNN6_PSEFR</name>
<evidence type="ECO:0000256" key="2">
    <source>
        <dbReference type="ARBA" id="ARBA00023125"/>
    </source>
</evidence>
<evidence type="ECO:0000259" key="4">
    <source>
        <dbReference type="PROSITE" id="PS01124"/>
    </source>
</evidence>
<dbReference type="SMART" id="SM00342">
    <property type="entry name" value="HTH_ARAC"/>
    <property type="match status" value="1"/>
</dbReference>
<dbReference type="SUPFAM" id="SSF46689">
    <property type="entry name" value="Homeodomain-like"/>
    <property type="match status" value="1"/>
</dbReference>
<dbReference type="InterPro" id="IPR018060">
    <property type="entry name" value="HTH_AraC"/>
</dbReference>
<keyword evidence="2" id="KW-0238">DNA-binding</keyword>
<dbReference type="InterPro" id="IPR032687">
    <property type="entry name" value="AraC-type_N"/>
</dbReference>
<dbReference type="PROSITE" id="PS01124">
    <property type="entry name" value="HTH_ARAC_FAMILY_2"/>
    <property type="match status" value="1"/>
</dbReference>
<keyword evidence="1" id="KW-0805">Transcription regulation</keyword>